<accession>A0A1D8KSK9</accession>
<dbReference type="InterPro" id="IPR006620">
    <property type="entry name" value="Pro_4_hyd_alph"/>
</dbReference>
<organism evidence="7 8">
    <name type="scientific">Synechococcus phage S-WAM1</name>
    <dbReference type="NCBI Taxonomy" id="1815521"/>
    <lineage>
        <taxon>Viruses</taxon>
        <taxon>Duplodnaviria</taxon>
        <taxon>Heunggongvirae</taxon>
        <taxon>Uroviricota</taxon>
        <taxon>Caudoviricetes</taxon>
        <taxon>Pantevenvirales</taxon>
        <taxon>Kyanoviridae</taxon>
        <taxon>Sokavirus</taxon>
        <taxon>Sokavirus swam1</taxon>
    </lineage>
</organism>
<evidence type="ECO:0000256" key="4">
    <source>
        <dbReference type="ARBA" id="ARBA00023002"/>
    </source>
</evidence>
<keyword evidence="3" id="KW-0223">Dioxygenase</keyword>
<dbReference type="GO" id="GO:0005506">
    <property type="term" value="F:iron ion binding"/>
    <property type="evidence" value="ECO:0007669"/>
    <property type="project" value="InterPro"/>
</dbReference>
<dbReference type="SUPFAM" id="SSF51197">
    <property type="entry name" value="Clavaminate synthase-like"/>
    <property type="match status" value="1"/>
</dbReference>
<protein>
    <submittedName>
        <fullName evidence="7">2OG-Fe(II) oxygenase superfamily domain containing protein</fullName>
    </submittedName>
</protein>
<evidence type="ECO:0000259" key="6">
    <source>
        <dbReference type="PROSITE" id="PS51471"/>
    </source>
</evidence>
<name>A0A1D8KSK9_9CAUD</name>
<proteinExistence type="predicted"/>
<evidence type="ECO:0000313" key="7">
    <source>
        <dbReference type="EMBL" id="AOV61660.1"/>
    </source>
</evidence>
<evidence type="ECO:0000256" key="3">
    <source>
        <dbReference type="ARBA" id="ARBA00022964"/>
    </source>
</evidence>
<dbReference type="EMBL" id="KU686210">
    <property type="protein sequence ID" value="AOV61660.1"/>
    <property type="molecule type" value="Genomic_DNA"/>
</dbReference>
<dbReference type="Gene3D" id="2.60.120.620">
    <property type="entry name" value="q2cbj1_9rhob like domain"/>
    <property type="match status" value="1"/>
</dbReference>
<evidence type="ECO:0000256" key="2">
    <source>
        <dbReference type="ARBA" id="ARBA00022723"/>
    </source>
</evidence>
<dbReference type="GO" id="GO:0051213">
    <property type="term" value="F:dioxygenase activity"/>
    <property type="evidence" value="ECO:0007669"/>
    <property type="project" value="UniProtKB-KW"/>
</dbReference>
<evidence type="ECO:0000313" key="8">
    <source>
        <dbReference type="Proteomes" id="UP000204364"/>
    </source>
</evidence>
<sequence length="172" mass="20672">MNYRDRYVTVDLNDDEFEQIKQILDRHQNFEDTEIENVRQCEVNFVEDQALYDLVMSYASRVNEAANWNFDIDFVEPLQLTKYKEGNHYDWHQDESEWHKNKRTGEKVRKISFTLLLNEDYEGGEFHLISQPIEMKTGQMIFFHSDDYHMVTRVTQGTRLSLVGWVQGPPWR</sequence>
<dbReference type="KEGG" id="vg:30310140"/>
<dbReference type="RefSeq" id="YP_009325176.1">
    <property type="nucleotide sequence ID" value="NC_031944.1"/>
</dbReference>
<dbReference type="SMART" id="SM00702">
    <property type="entry name" value="P4Hc"/>
    <property type="match status" value="1"/>
</dbReference>
<keyword evidence="2" id="KW-0479">Metal-binding</keyword>
<dbReference type="GeneID" id="30310140"/>
<evidence type="ECO:0000256" key="1">
    <source>
        <dbReference type="ARBA" id="ARBA00001961"/>
    </source>
</evidence>
<dbReference type="GO" id="GO:0031418">
    <property type="term" value="F:L-ascorbic acid binding"/>
    <property type="evidence" value="ECO:0007669"/>
    <property type="project" value="InterPro"/>
</dbReference>
<dbReference type="PROSITE" id="PS51471">
    <property type="entry name" value="FE2OG_OXY"/>
    <property type="match status" value="1"/>
</dbReference>
<gene>
    <name evidence="7" type="ORF">P090810_187</name>
</gene>
<reference evidence="7 8" key="1">
    <citation type="journal article" date="2016" name="Virology">
        <title>The genomic content and context of auxiliary metabolic genes in marine cyanomyoviruses.</title>
        <authorList>
            <person name="Crummett L.T."/>
            <person name="Puxty R.J."/>
            <person name="Weihe C."/>
            <person name="Marston M.F."/>
            <person name="Martiny J.B."/>
        </authorList>
    </citation>
    <scope>NUCLEOTIDE SEQUENCE [LARGE SCALE GENOMIC DNA]</scope>
    <source>
        <strain evidence="7">0810PA09</strain>
    </source>
</reference>
<dbReference type="InterPro" id="IPR044862">
    <property type="entry name" value="Pro_4_hyd_alph_FE2OG_OXY"/>
</dbReference>
<feature type="domain" description="Fe2OG dioxygenase" evidence="6">
    <location>
        <begin position="73"/>
        <end position="168"/>
    </location>
</feature>
<comment type="cofactor">
    <cofactor evidence="1">
        <name>L-ascorbate</name>
        <dbReference type="ChEBI" id="CHEBI:38290"/>
    </cofactor>
</comment>
<dbReference type="OrthoDB" id="8537at10239"/>
<keyword evidence="8" id="KW-1185">Reference proteome</keyword>
<dbReference type="InterPro" id="IPR005123">
    <property type="entry name" value="Oxoglu/Fe-dep_dioxygenase_dom"/>
</dbReference>
<dbReference type="GO" id="GO:0016705">
    <property type="term" value="F:oxidoreductase activity, acting on paired donors, with incorporation or reduction of molecular oxygen"/>
    <property type="evidence" value="ECO:0007669"/>
    <property type="project" value="InterPro"/>
</dbReference>
<dbReference type="Pfam" id="PF13640">
    <property type="entry name" value="2OG-FeII_Oxy_3"/>
    <property type="match status" value="1"/>
</dbReference>
<dbReference type="Proteomes" id="UP000204364">
    <property type="component" value="Segment"/>
</dbReference>
<evidence type="ECO:0000256" key="5">
    <source>
        <dbReference type="ARBA" id="ARBA00023004"/>
    </source>
</evidence>
<keyword evidence="5" id="KW-0408">Iron</keyword>
<keyword evidence="4" id="KW-0560">Oxidoreductase</keyword>